<dbReference type="InterPro" id="IPR011009">
    <property type="entry name" value="Kinase-like_dom_sf"/>
</dbReference>
<keyword evidence="26" id="KW-1185">Reference proteome</keyword>
<evidence type="ECO:0000256" key="8">
    <source>
        <dbReference type="ARBA" id="ARBA00022734"/>
    </source>
</evidence>
<evidence type="ECO:0000259" key="23">
    <source>
        <dbReference type="PROSITE" id="PS50011"/>
    </source>
</evidence>
<feature type="transmembrane region" description="Helical" evidence="21">
    <location>
        <begin position="431"/>
        <end position="456"/>
    </location>
</feature>
<keyword evidence="5 19" id="KW-0808">Transferase</keyword>
<evidence type="ECO:0000256" key="18">
    <source>
        <dbReference type="ARBA" id="ARBA00048679"/>
    </source>
</evidence>
<keyword evidence="14" id="KW-1015">Disulfide bond</keyword>
<comment type="subcellular location">
    <subcellularLocation>
        <location evidence="1">Membrane</location>
        <topology evidence="1">Single-pass type I membrane protein</topology>
    </subcellularLocation>
</comment>
<dbReference type="InterPro" id="IPR051343">
    <property type="entry name" value="G-type_lectin_kinases/EP1-like"/>
</dbReference>
<evidence type="ECO:0000256" key="15">
    <source>
        <dbReference type="ARBA" id="ARBA00023170"/>
    </source>
</evidence>
<keyword evidence="15" id="KW-0675">Receptor</keyword>
<evidence type="ECO:0000256" key="19">
    <source>
        <dbReference type="PIRNR" id="PIRNR000641"/>
    </source>
</evidence>
<evidence type="ECO:0000256" key="7">
    <source>
        <dbReference type="ARBA" id="ARBA00022729"/>
    </source>
</evidence>
<dbReference type="SUPFAM" id="SSF51110">
    <property type="entry name" value="alpha-D-mannose-specific plant lectins"/>
    <property type="match status" value="1"/>
</dbReference>
<feature type="binding site" evidence="20">
    <location>
        <position position="526"/>
    </location>
    <ligand>
        <name>ATP</name>
        <dbReference type="ChEBI" id="CHEBI:30616"/>
    </ligand>
</feature>
<dbReference type="PANTHER" id="PTHR47976:SF115">
    <property type="entry name" value="RECEPTOR-LIKE SERINE_THREONINE-PROTEIN KINASE"/>
    <property type="match status" value="1"/>
</dbReference>
<sequence>MRYVNLRVRAMMKFLLLFFFGIKSCFGGRQHVDKIYPGFQTSQMDWNDNHGLFLVSNNSVFGLGFFPVPDAKSFFLAIIHKDSSKPVWIANRDLPISNFDKFDFDINGNLILTSGDGVVWSTNTTGKEAIAMELRDSGNLVVIGGDGDRGGGVIWQSFSHPTNTLLPGQEFLPGMTLKSSLNHNNLSHFLEIKSGTLALYAGFSPTPQIYWSVQSETRKTNRSVTGVVHSATLVSNSWNFYDPNGNLLWQFIFSNQSDKTAFWVAVLTSDGIISFKNLQKGKTSTFEATKIPEGWCSVPQPCDPYYVCHVDNWCECPSLLSSRFNCKLQNLPSCNLSNDSVELIYVGDNVDYFAIDFVTPSLKTDLNSCKQACLKDCSCLVLFHESSSGNCFLLDQIGSFQHSGEKSHGYISYVKSLSNREENEEREEDHILIVVVIIISTMFVIFSMVYAGFLYIRRKKRLKNDCAQEGSDDDDFLDNLSGMPVRFTYSDLCLATENFTRKVGQGGFGSVYLGVLPDGTQLAVKKLEVIDHWKKEFKAEVSIIGSIHHVHLVKVKGFCSEGFHRLLVYEYMAKGSLDKWIFNINNNNQVLDWNTRFNIALGTAKGLAYLHEECEVKIIHCDIKPENVLLDDNFVAKVSDFGLAKLMNREQSLVITTLRGTRGYLAPEWLTNYAITEKSDVYSYGMVLLEIISGRKNHDSEDDSSEKSHFPSYAFKMFEEEKLEEIIDSRLEIDENDQRVNNAIKTALWCIQDEMHIRPTMTKVVQMLEGLSEVPPPPFSKPQRLVHYD</sequence>
<dbReference type="PROSITE" id="PS50927">
    <property type="entry name" value="BULB_LECTIN"/>
    <property type="match status" value="2"/>
</dbReference>
<dbReference type="InterPro" id="IPR017441">
    <property type="entry name" value="Protein_kinase_ATP_BS"/>
</dbReference>
<evidence type="ECO:0000256" key="2">
    <source>
        <dbReference type="ARBA" id="ARBA00022527"/>
    </source>
</evidence>
<evidence type="ECO:0000256" key="13">
    <source>
        <dbReference type="ARBA" id="ARBA00023136"/>
    </source>
</evidence>
<dbReference type="InterPro" id="IPR008271">
    <property type="entry name" value="Ser/Thr_kinase_AS"/>
</dbReference>
<keyword evidence="12 21" id="KW-1133">Transmembrane helix</keyword>
<evidence type="ECO:0000256" key="3">
    <source>
        <dbReference type="ARBA" id="ARBA00022536"/>
    </source>
</evidence>
<dbReference type="SUPFAM" id="SSF56112">
    <property type="entry name" value="Protein kinase-like (PK-like)"/>
    <property type="match status" value="1"/>
</dbReference>
<dbReference type="GO" id="GO:0030246">
    <property type="term" value="F:carbohydrate binding"/>
    <property type="evidence" value="ECO:0007669"/>
    <property type="project" value="UniProtKB-KW"/>
</dbReference>
<evidence type="ECO:0000256" key="17">
    <source>
        <dbReference type="ARBA" id="ARBA00047899"/>
    </source>
</evidence>
<evidence type="ECO:0000256" key="12">
    <source>
        <dbReference type="ARBA" id="ARBA00022989"/>
    </source>
</evidence>
<dbReference type="InterPro" id="IPR000719">
    <property type="entry name" value="Prot_kinase_dom"/>
</dbReference>
<evidence type="ECO:0000256" key="10">
    <source>
        <dbReference type="ARBA" id="ARBA00022777"/>
    </source>
</evidence>
<feature type="domain" description="Bulb-type lectin" evidence="24">
    <location>
        <begin position="162"/>
        <end position="288"/>
    </location>
</feature>
<dbReference type="InterPro" id="IPR036426">
    <property type="entry name" value="Bulb-type_lectin_dom_sf"/>
</dbReference>
<comment type="catalytic activity">
    <reaction evidence="18 19">
        <text>L-seryl-[protein] + ATP = O-phospho-L-seryl-[protein] + ADP + H(+)</text>
        <dbReference type="Rhea" id="RHEA:17989"/>
        <dbReference type="Rhea" id="RHEA-COMP:9863"/>
        <dbReference type="Rhea" id="RHEA-COMP:11604"/>
        <dbReference type="ChEBI" id="CHEBI:15378"/>
        <dbReference type="ChEBI" id="CHEBI:29999"/>
        <dbReference type="ChEBI" id="CHEBI:30616"/>
        <dbReference type="ChEBI" id="CHEBI:83421"/>
        <dbReference type="ChEBI" id="CHEBI:456216"/>
        <dbReference type="EC" id="2.7.11.1"/>
    </reaction>
</comment>
<feature type="signal peptide" evidence="22">
    <location>
        <begin position="1"/>
        <end position="27"/>
    </location>
</feature>
<evidence type="ECO:0000259" key="24">
    <source>
        <dbReference type="PROSITE" id="PS50927"/>
    </source>
</evidence>
<dbReference type="SMART" id="SM00108">
    <property type="entry name" value="B_lectin"/>
    <property type="match status" value="1"/>
</dbReference>
<keyword evidence="4" id="KW-0597">Phosphoprotein</keyword>
<evidence type="ECO:0000313" key="26">
    <source>
        <dbReference type="Proteomes" id="UP000583929"/>
    </source>
</evidence>
<evidence type="ECO:0000256" key="16">
    <source>
        <dbReference type="ARBA" id="ARBA00023180"/>
    </source>
</evidence>
<dbReference type="CDD" id="cd14066">
    <property type="entry name" value="STKc_IRAK"/>
    <property type="match status" value="1"/>
</dbReference>
<evidence type="ECO:0000256" key="6">
    <source>
        <dbReference type="ARBA" id="ARBA00022692"/>
    </source>
</evidence>
<gene>
    <name evidence="25" type="ORF">G4B88_022849</name>
</gene>
<dbReference type="SMART" id="SM00220">
    <property type="entry name" value="S_TKc"/>
    <property type="match status" value="1"/>
</dbReference>
<dbReference type="PANTHER" id="PTHR47976">
    <property type="entry name" value="G-TYPE LECTIN S-RECEPTOR-LIKE SERINE/THREONINE-PROTEIN KINASE SD2-5"/>
    <property type="match status" value="1"/>
</dbReference>
<keyword evidence="8" id="KW-0430">Lectin</keyword>
<dbReference type="CDD" id="cd00028">
    <property type="entry name" value="B_lectin"/>
    <property type="match status" value="1"/>
</dbReference>
<dbReference type="PROSITE" id="PS50011">
    <property type="entry name" value="PROTEIN_KINASE_DOM"/>
    <property type="match status" value="1"/>
</dbReference>
<evidence type="ECO:0000256" key="5">
    <source>
        <dbReference type="ARBA" id="ARBA00022679"/>
    </source>
</evidence>
<keyword evidence="16" id="KW-0325">Glycoprotein</keyword>
<keyword evidence="3" id="KW-0245">EGF-like domain</keyword>
<protein>
    <recommendedName>
        <fullName evidence="19">Receptor-like serine/threonine-protein kinase</fullName>
        <ecNumber evidence="19">2.7.11.1</ecNumber>
    </recommendedName>
</protein>
<proteinExistence type="inferred from homology"/>
<dbReference type="InterPro" id="IPR024171">
    <property type="entry name" value="SRK-like_kinase"/>
</dbReference>
<evidence type="ECO:0000256" key="9">
    <source>
        <dbReference type="ARBA" id="ARBA00022741"/>
    </source>
</evidence>
<dbReference type="FunFam" id="3.30.200.20:FF:000178">
    <property type="entry name" value="serine/threonine-protein kinase PBS1-like"/>
    <property type="match status" value="1"/>
</dbReference>
<accession>A0A7J6HX65</accession>
<comment type="catalytic activity">
    <reaction evidence="17 19">
        <text>L-threonyl-[protein] + ATP = O-phospho-L-threonyl-[protein] + ADP + H(+)</text>
        <dbReference type="Rhea" id="RHEA:46608"/>
        <dbReference type="Rhea" id="RHEA-COMP:11060"/>
        <dbReference type="Rhea" id="RHEA-COMP:11605"/>
        <dbReference type="ChEBI" id="CHEBI:15378"/>
        <dbReference type="ChEBI" id="CHEBI:30013"/>
        <dbReference type="ChEBI" id="CHEBI:30616"/>
        <dbReference type="ChEBI" id="CHEBI:61977"/>
        <dbReference type="ChEBI" id="CHEBI:456216"/>
        <dbReference type="EC" id="2.7.11.1"/>
    </reaction>
</comment>
<keyword evidence="11 19" id="KW-0067">ATP-binding</keyword>
<dbReference type="EMBL" id="JAATIQ010000021">
    <property type="protein sequence ID" value="KAF4399766.1"/>
    <property type="molecule type" value="Genomic_DNA"/>
</dbReference>
<keyword evidence="10 19" id="KW-0418">Kinase</keyword>
<dbReference type="PROSITE" id="PS00108">
    <property type="entry name" value="PROTEIN_KINASE_ST"/>
    <property type="match status" value="1"/>
</dbReference>
<feature type="domain" description="Bulb-type lectin" evidence="24">
    <location>
        <begin position="39"/>
        <end position="155"/>
    </location>
</feature>
<dbReference type="Pfam" id="PF00069">
    <property type="entry name" value="Pkinase"/>
    <property type="match status" value="1"/>
</dbReference>
<dbReference type="Gene3D" id="3.30.200.20">
    <property type="entry name" value="Phosphorylase Kinase, domain 1"/>
    <property type="match status" value="1"/>
</dbReference>
<dbReference type="FunFam" id="1.10.510.10:FF:000248">
    <property type="entry name" value="S-receptor-like kinase 5"/>
    <property type="match status" value="1"/>
</dbReference>
<dbReference type="Proteomes" id="UP000583929">
    <property type="component" value="Unassembled WGS sequence"/>
</dbReference>
<evidence type="ECO:0000256" key="11">
    <source>
        <dbReference type="ARBA" id="ARBA00022840"/>
    </source>
</evidence>
<keyword evidence="9 19" id="KW-0547">Nucleotide-binding</keyword>
<evidence type="ECO:0000256" key="20">
    <source>
        <dbReference type="PROSITE-ProRule" id="PRU10141"/>
    </source>
</evidence>
<evidence type="ECO:0000256" key="22">
    <source>
        <dbReference type="SAM" id="SignalP"/>
    </source>
</evidence>
<dbReference type="EC" id="2.7.11.1" evidence="19"/>
<keyword evidence="2 19" id="KW-0723">Serine/threonine-protein kinase</keyword>
<evidence type="ECO:0000256" key="1">
    <source>
        <dbReference type="ARBA" id="ARBA00004479"/>
    </source>
</evidence>
<keyword evidence="13 21" id="KW-0472">Membrane</keyword>
<dbReference type="PROSITE" id="PS00107">
    <property type="entry name" value="PROTEIN_KINASE_ATP"/>
    <property type="match status" value="1"/>
</dbReference>
<comment type="similarity">
    <text evidence="19">Belongs to the protein kinase superfamily. Ser/Thr protein kinase family.</text>
</comment>
<dbReference type="GO" id="GO:0016020">
    <property type="term" value="C:membrane"/>
    <property type="evidence" value="ECO:0007669"/>
    <property type="project" value="UniProtKB-SubCell"/>
</dbReference>
<evidence type="ECO:0000256" key="14">
    <source>
        <dbReference type="ARBA" id="ARBA00023157"/>
    </source>
</evidence>
<dbReference type="GO" id="GO:0005524">
    <property type="term" value="F:ATP binding"/>
    <property type="evidence" value="ECO:0007669"/>
    <property type="project" value="UniProtKB-UniRule"/>
</dbReference>
<dbReference type="Gene3D" id="1.10.510.10">
    <property type="entry name" value="Transferase(Phosphotransferase) domain 1"/>
    <property type="match status" value="1"/>
</dbReference>
<name>A0A7J6HX65_CANSA</name>
<feature type="domain" description="Protein kinase" evidence="23">
    <location>
        <begin position="497"/>
        <end position="771"/>
    </location>
</feature>
<dbReference type="Pfam" id="PF01453">
    <property type="entry name" value="B_lectin"/>
    <property type="match status" value="1"/>
</dbReference>
<organism evidence="25 26">
    <name type="scientific">Cannabis sativa</name>
    <name type="common">Hemp</name>
    <name type="synonym">Marijuana</name>
    <dbReference type="NCBI Taxonomy" id="3483"/>
    <lineage>
        <taxon>Eukaryota</taxon>
        <taxon>Viridiplantae</taxon>
        <taxon>Streptophyta</taxon>
        <taxon>Embryophyta</taxon>
        <taxon>Tracheophyta</taxon>
        <taxon>Spermatophyta</taxon>
        <taxon>Magnoliopsida</taxon>
        <taxon>eudicotyledons</taxon>
        <taxon>Gunneridae</taxon>
        <taxon>Pentapetalae</taxon>
        <taxon>rosids</taxon>
        <taxon>fabids</taxon>
        <taxon>Rosales</taxon>
        <taxon>Cannabaceae</taxon>
        <taxon>Cannabis</taxon>
    </lineage>
</organism>
<evidence type="ECO:0000256" key="4">
    <source>
        <dbReference type="ARBA" id="ARBA00022553"/>
    </source>
</evidence>
<dbReference type="PIRSF" id="PIRSF000641">
    <property type="entry name" value="SRK"/>
    <property type="match status" value="1"/>
</dbReference>
<dbReference type="InterPro" id="IPR001480">
    <property type="entry name" value="Bulb-type_lectin_dom"/>
</dbReference>
<evidence type="ECO:0000313" key="25">
    <source>
        <dbReference type="EMBL" id="KAF4399766.1"/>
    </source>
</evidence>
<dbReference type="GO" id="GO:0004674">
    <property type="term" value="F:protein serine/threonine kinase activity"/>
    <property type="evidence" value="ECO:0007669"/>
    <property type="project" value="UniProtKB-KW"/>
</dbReference>
<feature type="chain" id="PRO_5029876031" description="Receptor-like serine/threonine-protein kinase" evidence="22">
    <location>
        <begin position="28"/>
        <end position="789"/>
    </location>
</feature>
<keyword evidence="6 21" id="KW-0812">Transmembrane</keyword>
<reference evidence="25 26" key="1">
    <citation type="journal article" date="2020" name="bioRxiv">
        <title>Sequence and annotation of 42 cannabis genomes reveals extensive copy number variation in cannabinoid synthesis and pathogen resistance genes.</title>
        <authorList>
            <person name="Mckernan K.J."/>
            <person name="Helbert Y."/>
            <person name="Kane L.T."/>
            <person name="Ebling H."/>
            <person name="Zhang L."/>
            <person name="Liu B."/>
            <person name="Eaton Z."/>
            <person name="Mclaughlin S."/>
            <person name="Kingan S."/>
            <person name="Baybayan P."/>
            <person name="Concepcion G."/>
            <person name="Jordan M."/>
            <person name="Riva A."/>
            <person name="Barbazuk W."/>
            <person name="Harkins T."/>
        </authorList>
    </citation>
    <scope>NUCLEOTIDE SEQUENCE [LARGE SCALE GENOMIC DNA]</scope>
    <source>
        <strain evidence="26">cv. Jamaican Lion 4</strain>
        <tissue evidence="25">Leaf</tissue>
    </source>
</reference>
<comment type="caution">
    <text evidence="25">The sequence shown here is derived from an EMBL/GenBank/DDBJ whole genome shotgun (WGS) entry which is preliminary data.</text>
</comment>
<dbReference type="Gene3D" id="2.90.10.10">
    <property type="entry name" value="Bulb-type lectin domain"/>
    <property type="match status" value="1"/>
</dbReference>
<dbReference type="AlphaFoldDB" id="A0A7J6HX65"/>
<keyword evidence="7 22" id="KW-0732">Signal</keyword>
<evidence type="ECO:0000256" key="21">
    <source>
        <dbReference type="SAM" id="Phobius"/>
    </source>
</evidence>